<reference evidence="3 4" key="1">
    <citation type="submission" date="2019-05" db="EMBL/GenBank/DDBJ databases">
        <title>Roseovarius bejariae sp. nov., a moderately halophylic bacterium isolated from a saline soil in Rambla Salada (Murcia).</title>
        <authorList>
            <person name="Castro D.J."/>
            <person name="Gomez-Altuve A."/>
            <person name="Reina J.C."/>
            <person name="Rodriguez M."/>
            <person name="Sampedro I."/>
            <person name="Llamas I."/>
            <person name="Martinez-Checa F."/>
        </authorList>
    </citation>
    <scope>NUCLEOTIDE SEQUENCE [LARGE SCALE GENOMIC DNA]</scope>
    <source>
        <strain evidence="3 4">A21</strain>
    </source>
</reference>
<dbReference type="InterPro" id="IPR003509">
    <property type="entry name" value="UPF0102_YraN-like"/>
</dbReference>
<dbReference type="InterPro" id="IPR011335">
    <property type="entry name" value="Restrct_endonuc-II-like"/>
</dbReference>
<comment type="caution">
    <text evidence="3">The sequence shown here is derived from an EMBL/GenBank/DDBJ whole genome shotgun (WGS) entry which is preliminary data.</text>
</comment>
<dbReference type="PANTHER" id="PTHR34039">
    <property type="entry name" value="UPF0102 PROTEIN YRAN"/>
    <property type="match status" value="1"/>
</dbReference>
<dbReference type="EMBL" id="SZWE01000001">
    <property type="protein sequence ID" value="MRU15204.1"/>
    <property type="molecule type" value="Genomic_DNA"/>
</dbReference>
<dbReference type="RefSeq" id="WP_343031981.1">
    <property type="nucleotide sequence ID" value="NZ_SZWE01000001.1"/>
</dbReference>
<gene>
    <name evidence="3" type="ORF">FDP25_07145</name>
</gene>
<dbReference type="PANTHER" id="PTHR34039:SF1">
    <property type="entry name" value="UPF0102 PROTEIN YRAN"/>
    <property type="match status" value="1"/>
</dbReference>
<dbReference type="Proteomes" id="UP000564704">
    <property type="component" value="Unassembled WGS sequence"/>
</dbReference>
<sequence>MKTSDSEGRTPARSRQFRGQNAYLSGIAAEKIVAQAYQNLGVSLLEKRWRGQGGEIDMIFQCGKEIVFCEVKKARSFDEAIARLRPDQMRRIHHAASEYLGQVPSGQLSEVRFDLAVVDESGQVRIMQNAFSHF</sequence>
<evidence type="ECO:0000256" key="2">
    <source>
        <dbReference type="HAMAP-Rule" id="MF_00048"/>
    </source>
</evidence>
<dbReference type="GO" id="GO:0016740">
    <property type="term" value="F:transferase activity"/>
    <property type="evidence" value="ECO:0007669"/>
    <property type="project" value="UniProtKB-KW"/>
</dbReference>
<dbReference type="InterPro" id="IPR011856">
    <property type="entry name" value="tRNA_endonuc-like_dom_sf"/>
</dbReference>
<keyword evidence="4" id="KW-1185">Reference proteome</keyword>
<dbReference type="Gene3D" id="3.40.1350.10">
    <property type="match status" value="1"/>
</dbReference>
<name>A0A844CYU8_9RHOB</name>
<dbReference type="AlphaFoldDB" id="A0A844CYU8"/>
<comment type="similarity">
    <text evidence="1 2">Belongs to the UPF0102 family.</text>
</comment>
<protein>
    <recommendedName>
        <fullName evidence="2">UPF0102 protein FDP25_07145</fullName>
    </recommendedName>
</protein>
<evidence type="ECO:0000313" key="3">
    <source>
        <dbReference type="EMBL" id="MRU15204.1"/>
    </source>
</evidence>
<organism evidence="3 4">
    <name type="scientific">Roseovarius bejariae</name>
    <dbReference type="NCBI Taxonomy" id="2576383"/>
    <lineage>
        <taxon>Bacteria</taxon>
        <taxon>Pseudomonadati</taxon>
        <taxon>Pseudomonadota</taxon>
        <taxon>Alphaproteobacteria</taxon>
        <taxon>Rhodobacterales</taxon>
        <taxon>Roseobacteraceae</taxon>
        <taxon>Roseovarius</taxon>
    </lineage>
</organism>
<evidence type="ECO:0000313" key="4">
    <source>
        <dbReference type="Proteomes" id="UP000564704"/>
    </source>
</evidence>
<dbReference type="HAMAP" id="MF_00048">
    <property type="entry name" value="UPF0102"/>
    <property type="match status" value="1"/>
</dbReference>
<keyword evidence="3" id="KW-0808">Transferase</keyword>
<dbReference type="SUPFAM" id="SSF52980">
    <property type="entry name" value="Restriction endonuclease-like"/>
    <property type="match status" value="1"/>
</dbReference>
<dbReference type="GO" id="GO:0003676">
    <property type="term" value="F:nucleic acid binding"/>
    <property type="evidence" value="ECO:0007669"/>
    <property type="project" value="InterPro"/>
</dbReference>
<evidence type="ECO:0000256" key="1">
    <source>
        <dbReference type="ARBA" id="ARBA00006738"/>
    </source>
</evidence>
<accession>A0A844CYU8</accession>
<dbReference type="Pfam" id="PF02021">
    <property type="entry name" value="UPF0102"/>
    <property type="match status" value="1"/>
</dbReference>
<proteinExistence type="inferred from homology"/>